<evidence type="ECO:0000313" key="2">
    <source>
        <dbReference type="Proteomes" id="UP000182944"/>
    </source>
</evidence>
<protein>
    <submittedName>
        <fullName evidence="1">Uncharacterized protein</fullName>
    </submittedName>
</protein>
<dbReference type="STRING" id="1545044.SAMN05444276_10210"/>
<reference evidence="2" key="1">
    <citation type="submission" date="2016-10" db="EMBL/GenBank/DDBJ databases">
        <authorList>
            <person name="Varghese N."/>
            <person name="Submissions S."/>
        </authorList>
    </citation>
    <scope>NUCLEOTIDE SEQUENCE [LARGE SCALE GENOMIC DNA]</scope>
    <source>
        <strain evidence="2">DSM 29303</strain>
    </source>
</reference>
<organism evidence="1 2">
    <name type="scientific">Paracoccus sanguinis</name>
    <dbReference type="NCBI Taxonomy" id="1545044"/>
    <lineage>
        <taxon>Bacteria</taxon>
        <taxon>Pseudomonadati</taxon>
        <taxon>Pseudomonadota</taxon>
        <taxon>Alphaproteobacteria</taxon>
        <taxon>Rhodobacterales</taxon>
        <taxon>Paracoccaceae</taxon>
        <taxon>Paracoccus</taxon>
    </lineage>
</organism>
<proteinExistence type="predicted"/>
<dbReference type="Proteomes" id="UP000182944">
    <property type="component" value="Unassembled WGS sequence"/>
</dbReference>
<sequence length="307" mass="33976">MSAKWSRSEPKNLRPFWATVSLEDALAQATIELFRGDEPISDETKVLEKDQMQEMEPILRSHLDIAVLLAALGERASNYDLAVTIRTPQMMRRSLFGTWPLDENLPEEIELGAEPLFDAKLSGLVEIGVAIVCKGNANPEPGWPSQPGAWLARKTFTIGIDRRQSTFEFDLLTDEYLAQNNLFPGTALVVEVDTDLNVAVDDDLPFARILVTNATLEAIRAGKPSPAVRSMLYFNIMDAILEIKAADVDPVESIVAGSLLDRLTMWAGDGNVPMRASTFHEVCHSSLRRRSLVQSKVELSDALGNLR</sequence>
<dbReference type="EMBL" id="FNNA01000002">
    <property type="protein sequence ID" value="SDW74422.1"/>
    <property type="molecule type" value="Genomic_DNA"/>
</dbReference>
<gene>
    <name evidence="1" type="ORF">SAMN05444276_10210</name>
</gene>
<evidence type="ECO:0000313" key="1">
    <source>
        <dbReference type="EMBL" id="SDW74422.1"/>
    </source>
</evidence>
<dbReference type="RefSeq" id="WP_139305949.1">
    <property type="nucleotide sequence ID" value="NZ_FNNA01000002.1"/>
</dbReference>
<dbReference type="OrthoDB" id="7831836at2"/>
<dbReference type="AlphaFoldDB" id="A0A1H2W174"/>
<accession>A0A1H2W174</accession>
<keyword evidence="2" id="KW-1185">Reference proteome</keyword>
<name>A0A1H2W174_9RHOB</name>